<feature type="domain" description="Multidrug resistance protein MdtA-like C-terminal permuted SH3" evidence="13">
    <location>
        <begin position="308"/>
        <end position="369"/>
    </location>
</feature>
<evidence type="ECO:0000256" key="2">
    <source>
        <dbReference type="ARBA" id="ARBA00009477"/>
    </source>
</evidence>
<name>A0A2S5DIT5_9NEIS</name>
<keyword evidence="4" id="KW-1003">Cell membrane</keyword>
<dbReference type="AlphaFoldDB" id="A0A2S5DIT5"/>
<feature type="compositionally biased region" description="Basic residues" evidence="8">
    <location>
        <begin position="394"/>
        <end position="408"/>
    </location>
</feature>
<evidence type="ECO:0000256" key="8">
    <source>
        <dbReference type="SAM" id="MobiDB-lite"/>
    </source>
</evidence>
<comment type="similarity">
    <text evidence="2">Belongs to the membrane fusion protein (MFP) (TC 8.A.1) family.</text>
</comment>
<comment type="caution">
    <text evidence="14">The sequence shown here is derived from an EMBL/GenBank/DDBJ whole genome shotgun (WGS) entry which is preliminary data.</text>
</comment>
<dbReference type="SUPFAM" id="SSF111369">
    <property type="entry name" value="HlyD-like secretion proteins"/>
    <property type="match status" value="1"/>
</dbReference>
<dbReference type="Gene3D" id="2.40.420.20">
    <property type="match status" value="1"/>
</dbReference>
<dbReference type="NCBIfam" id="TIGR01730">
    <property type="entry name" value="RND_mfp"/>
    <property type="match status" value="1"/>
</dbReference>
<evidence type="ECO:0000256" key="7">
    <source>
        <dbReference type="SAM" id="Coils"/>
    </source>
</evidence>
<keyword evidence="6 9" id="KW-0472">Membrane</keyword>
<feature type="transmembrane region" description="Helical" evidence="9">
    <location>
        <begin position="12"/>
        <end position="29"/>
    </location>
</feature>
<feature type="region of interest" description="Disordered" evidence="8">
    <location>
        <begin position="386"/>
        <end position="408"/>
    </location>
</feature>
<dbReference type="GO" id="GO:1990281">
    <property type="term" value="C:efflux pump complex"/>
    <property type="evidence" value="ECO:0007669"/>
    <property type="project" value="TreeGrafter"/>
</dbReference>
<feature type="domain" description="Multidrug resistance protein MdtA-like beta-barrel" evidence="12">
    <location>
        <begin position="221"/>
        <end position="304"/>
    </location>
</feature>
<evidence type="ECO:0000259" key="12">
    <source>
        <dbReference type="Pfam" id="PF25944"/>
    </source>
</evidence>
<dbReference type="PANTHER" id="PTHR30469">
    <property type="entry name" value="MULTIDRUG RESISTANCE PROTEIN MDTA"/>
    <property type="match status" value="1"/>
</dbReference>
<keyword evidence="5" id="KW-0997">Cell inner membrane</keyword>
<dbReference type="GO" id="GO:0015562">
    <property type="term" value="F:efflux transmembrane transporter activity"/>
    <property type="evidence" value="ECO:0007669"/>
    <property type="project" value="TreeGrafter"/>
</dbReference>
<dbReference type="Gene3D" id="2.40.50.100">
    <property type="match status" value="1"/>
</dbReference>
<accession>A0A2S5DIT5</accession>
<dbReference type="Pfam" id="PF25944">
    <property type="entry name" value="Beta-barrel_RND"/>
    <property type="match status" value="1"/>
</dbReference>
<dbReference type="EMBL" id="PQWB01000019">
    <property type="protein sequence ID" value="POZ62954.1"/>
    <property type="molecule type" value="Genomic_DNA"/>
</dbReference>
<gene>
    <name evidence="14" type="ORF">C2I19_05910</name>
</gene>
<evidence type="ECO:0000256" key="9">
    <source>
        <dbReference type="SAM" id="Phobius"/>
    </source>
</evidence>
<dbReference type="Gene3D" id="1.10.287.470">
    <property type="entry name" value="Helix hairpin bin"/>
    <property type="match status" value="1"/>
</dbReference>
<feature type="domain" description="Multidrug resistance protein MdtA-like barrel-sandwich hybrid" evidence="11">
    <location>
        <begin position="74"/>
        <end position="216"/>
    </location>
</feature>
<feature type="coiled-coil region" evidence="7">
    <location>
        <begin position="115"/>
        <end position="142"/>
    </location>
</feature>
<dbReference type="InterPro" id="IPR058624">
    <property type="entry name" value="MdtA-like_HH"/>
</dbReference>
<evidence type="ECO:0000256" key="5">
    <source>
        <dbReference type="ARBA" id="ARBA00022519"/>
    </source>
</evidence>
<evidence type="ECO:0000259" key="13">
    <source>
        <dbReference type="Pfam" id="PF25967"/>
    </source>
</evidence>
<protein>
    <submittedName>
        <fullName evidence="14">Multidrug transporter subunit MdtA</fullName>
    </submittedName>
</protein>
<dbReference type="InterPro" id="IPR006143">
    <property type="entry name" value="RND_pump_MFP"/>
</dbReference>
<dbReference type="OrthoDB" id="9783047at2"/>
<reference evidence="15" key="1">
    <citation type="submission" date="2018-02" db="EMBL/GenBank/DDBJ databases">
        <authorList>
            <person name="O'Hara-Hanley K."/>
            <person name="Soby S."/>
        </authorList>
    </citation>
    <scope>NUCLEOTIDE SEQUENCE [LARGE SCALE GENOMIC DNA]</scope>
    <source>
        <strain evidence="15">MWU14-2602</strain>
    </source>
</reference>
<feature type="domain" description="Multidrug resistance protein MdtA-like alpha-helical hairpin" evidence="10">
    <location>
        <begin position="114"/>
        <end position="184"/>
    </location>
</feature>
<dbReference type="PANTHER" id="PTHR30469:SF12">
    <property type="entry name" value="MULTIDRUG RESISTANCE PROTEIN MDTA"/>
    <property type="match status" value="1"/>
</dbReference>
<dbReference type="Pfam" id="PF25917">
    <property type="entry name" value="BSH_RND"/>
    <property type="match status" value="1"/>
</dbReference>
<evidence type="ECO:0000259" key="11">
    <source>
        <dbReference type="Pfam" id="PF25917"/>
    </source>
</evidence>
<dbReference type="RefSeq" id="WP_103901830.1">
    <property type="nucleotide sequence ID" value="NZ_PQWB01000019.1"/>
</dbReference>
<organism evidence="14 15">
    <name type="scientific">Chromobacterium alticapitis</name>
    <dbReference type="NCBI Taxonomy" id="2073169"/>
    <lineage>
        <taxon>Bacteria</taxon>
        <taxon>Pseudomonadati</taxon>
        <taxon>Pseudomonadota</taxon>
        <taxon>Betaproteobacteria</taxon>
        <taxon>Neisseriales</taxon>
        <taxon>Chromobacteriaceae</taxon>
        <taxon>Chromobacterium</taxon>
    </lineage>
</organism>
<evidence type="ECO:0000256" key="3">
    <source>
        <dbReference type="ARBA" id="ARBA00022448"/>
    </source>
</evidence>
<proteinExistence type="inferred from homology"/>
<dbReference type="InterPro" id="IPR058626">
    <property type="entry name" value="MdtA-like_b-barrel"/>
</dbReference>
<keyword evidence="15" id="KW-1185">Reference proteome</keyword>
<evidence type="ECO:0000256" key="6">
    <source>
        <dbReference type="ARBA" id="ARBA00023136"/>
    </source>
</evidence>
<keyword evidence="3" id="KW-0813">Transport</keyword>
<dbReference type="Pfam" id="PF25967">
    <property type="entry name" value="RND-MFP_C"/>
    <property type="match status" value="1"/>
</dbReference>
<dbReference type="Gene3D" id="2.40.30.170">
    <property type="match status" value="1"/>
</dbReference>
<dbReference type="GO" id="GO:0030313">
    <property type="term" value="C:cell envelope"/>
    <property type="evidence" value="ECO:0007669"/>
    <property type="project" value="UniProtKB-SubCell"/>
</dbReference>
<keyword evidence="9" id="KW-0812">Transmembrane</keyword>
<sequence length="408" mass="43418">MSTPAPVKSNRLPLVLALIAVLGGGWWWHQHQQSTQQEAAKGKGGMPLAVGVATVKTMDAPLQLNALGTVTSANAVTVRSRVDGQLIKVHFTEGQQVKQGQLLAELDARSYLATLTQAEGQLQRDQALLENARIDLARYKQLNEQNSISKQQVDTQQALVQQYEGTVKIDQGAVAAARVNVDYTRIVAPISGRVGLRQVDPGNIVHAADANGLVTLTQTQPISVLFSVPEASLSAVLQAASDNPALHVEAWDRDNHRKLADGKLLALDNQLNTSTGTINIKASFANEKLQLFPNQFVNVNLQLGERQNAVVVPTVAVQLGKMGNYVYTVGDDATVSIAKVKTGPASGDDTIIEDGLKSGQRVVVDGVDKLRDGAQVKVIDRAAQAKEAASAGKGNKKRGGKHHASAAN</sequence>
<evidence type="ECO:0000256" key="1">
    <source>
        <dbReference type="ARBA" id="ARBA00004236"/>
    </source>
</evidence>
<dbReference type="NCBIfam" id="NF008589">
    <property type="entry name" value="PRK11556.1"/>
    <property type="match status" value="1"/>
</dbReference>
<evidence type="ECO:0000313" key="15">
    <source>
        <dbReference type="Proteomes" id="UP000237082"/>
    </source>
</evidence>
<dbReference type="Proteomes" id="UP000237082">
    <property type="component" value="Unassembled WGS sequence"/>
</dbReference>
<dbReference type="FunFam" id="2.40.420.20:FF:000001">
    <property type="entry name" value="Efflux RND transporter periplasmic adaptor subunit"/>
    <property type="match status" value="1"/>
</dbReference>
<keyword evidence="7" id="KW-0175">Coiled coil</keyword>
<dbReference type="InterPro" id="IPR058625">
    <property type="entry name" value="MdtA-like_BSH"/>
</dbReference>
<dbReference type="Pfam" id="PF25876">
    <property type="entry name" value="HH_MFP_RND"/>
    <property type="match status" value="1"/>
</dbReference>
<comment type="subcellular location">
    <subcellularLocation>
        <location evidence="1">Cell membrane</location>
    </subcellularLocation>
</comment>
<evidence type="ECO:0000256" key="4">
    <source>
        <dbReference type="ARBA" id="ARBA00022475"/>
    </source>
</evidence>
<dbReference type="InterPro" id="IPR058627">
    <property type="entry name" value="MdtA-like_C"/>
</dbReference>
<keyword evidence="9" id="KW-1133">Transmembrane helix</keyword>
<evidence type="ECO:0000313" key="14">
    <source>
        <dbReference type="EMBL" id="POZ62954.1"/>
    </source>
</evidence>
<evidence type="ECO:0000259" key="10">
    <source>
        <dbReference type="Pfam" id="PF25876"/>
    </source>
</evidence>